<dbReference type="AlphaFoldDB" id="A0A2U9RC12"/>
<evidence type="ECO:0000313" key="5">
    <source>
        <dbReference type="Proteomes" id="UP000249293"/>
    </source>
</evidence>
<protein>
    <recommendedName>
        <fullName evidence="6">Nuclear cap-binding protein complex subunit 1</fullName>
    </recommendedName>
</protein>
<organism evidence="4 5">
    <name type="scientific">Pichia kudriavzevii</name>
    <name type="common">Yeast</name>
    <name type="synonym">Issatchenkia orientalis</name>
    <dbReference type="NCBI Taxonomy" id="4909"/>
    <lineage>
        <taxon>Eukaryota</taxon>
        <taxon>Fungi</taxon>
        <taxon>Dikarya</taxon>
        <taxon>Ascomycota</taxon>
        <taxon>Saccharomycotina</taxon>
        <taxon>Pichiomycetes</taxon>
        <taxon>Pichiales</taxon>
        <taxon>Pichiaceae</taxon>
        <taxon>Pichia</taxon>
    </lineage>
</organism>
<dbReference type="GO" id="GO:0003729">
    <property type="term" value="F:mRNA binding"/>
    <property type="evidence" value="ECO:0007669"/>
    <property type="project" value="TreeGrafter"/>
</dbReference>
<evidence type="ECO:0008006" key="6">
    <source>
        <dbReference type="Google" id="ProtNLM"/>
    </source>
</evidence>
<dbReference type="GeneID" id="40386258"/>
<dbReference type="Gene3D" id="1.25.40.180">
    <property type="match status" value="3"/>
</dbReference>
<dbReference type="GO" id="GO:0000339">
    <property type="term" value="F:RNA cap binding"/>
    <property type="evidence" value="ECO:0007669"/>
    <property type="project" value="InterPro"/>
</dbReference>
<feature type="domain" description="MIF4G-like type 1" evidence="2">
    <location>
        <begin position="488"/>
        <end position="737"/>
    </location>
</feature>
<feature type="domain" description="MIF4G-like type 2" evidence="3">
    <location>
        <begin position="803"/>
        <end position="945"/>
    </location>
</feature>
<accession>A0A2U9RC12</accession>
<dbReference type="PANTHER" id="PTHR12412">
    <property type="entry name" value="CAP BINDING PROTEIN"/>
    <property type="match status" value="1"/>
</dbReference>
<dbReference type="SUPFAM" id="SSF48371">
    <property type="entry name" value="ARM repeat"/>
    <property type="match status" value="3"/>
</dbReference>
<feature type="compositionally biased region" description="Basic and acidic residues" evidence="1">
    <location>
        <begin position="1"/>
        <end position="14"/>
    </location>
</feature>
<dbReference type="GO" id="GO:0005846">
    <property type="term" value="C:nuclear cap binding complex"/>
    <property type="evidence" value="ECO:0007669"/>
    <property type="project" value="InterPro"/>
</dbReference>
<evidence type="ECO:0000259" key="2">
    <source>
        <dbReference type="Pfam" id="PF09088"/>
    </source>
</evidence>
<name>A0A2U9RC12_PICKU</name>
<proteinExistence type="predicted"/>
<evidence type="ECO:0000256" key="1">
    <source>
        <dbReference type="SAM" id="MobiDB-lite"/>
    </source>
</evidence>
<dbReference type="InterPro" id="IPR016024">
    <property type="entry name" value="ARM-type_fold"/>
</dbReference>
<dbReference type="InterPro" id="IPR027159">
    <property type="entry name" value="CBP80"/>
</dbReference>
<gene>
    <name evidence="4" type="ORF">C5L36_0E04540</name>
</gene>
<dbReference type="OrthoDB" id="10252707at2759"/>
<dbReference type="EMBL" id="CP028777">
    <property type="protein sequence ID" value="AWU78399.1"/>
    <property type="molecule type" value="Genomic_DNA"/>
</dbReference>
<dbReference type="PANTHER" id="PTHR12412:SF2">
    <property type="entry name" value="NUCLEAR CAP-BINDING PROTEIN SUBUNIT 1"/>
    <property type="match status" value="1"/>
</dbReference>
<dbReference type="GO" id="GO:0006406">
    <property type="term" value="P:mRNA export from nucleus"/>
    <property type="evidence" value="ECO:0007669"/>
    <property type="project" value="InterPro"/>
</dbReference>
<dbReference type="GO" id="GO:0000184">
    <property type="term" value="P:nuclear-transcribed mRNA catabolic process, nonsense-mediated decay"/>
    <property type="evidence" value="ECO:0007669"/>
    <property type="project" value="TreeGrafter"/>
</dbReference>
<dbReference type="Proteomes" id="UP000249293">
    <property type="component" value="Chromosome 5"/>
</dbReference>
<dbReference type="InterPro" id="IPR015174">
    <property type="entry name" value="MIF4G-like_typ-2"/>
</dbReference>
<dbReference type="Pfam" id="PF09088">
    <property type="entry name" value="MIF4G_like"/>
    <property type="match status" value="1"/>
</dbReference>
<feature type="compositionally biased region" description="Polar residues" evidence="1">
    <location>
        <begin position="40"/>
        <end position="74"/>
    </location>
</feature>
<dbReference type="KEGG" id="pkz:C5L36_0E04540"/>
<dbReference type="VEuPathDB" id="FungiDB:C5L36_0E04540"/>
<dbReference type="Pfam" id="PF09090">
    <property type="entry name" value="MIF4G_like_2"/>
    <property type="match status" value="1"/>
</dbReference>
<dbReference type="InterPro" id="IPR015172">
    <property type="entry name" value="MIF4G-like_typ-1"/>
</dbReference>
<evidence type="ECO:0000259" key="3">
    <source>
        <dbReference type="Pfam" id="PF09090"/>
    </source>
</evidence>
<dbReference type="GO" id="GO:0005634">
    <property type="term" value="C:nucleus"/>
    <property type="evidence" value="ECO:0007669"/>
    <property type="project" value="TreeGrafter"/>
</dbReference>
<keyword evidence="5" id="KW-1185">Reference proteome</keyword>
<sequence length="1009" mass="118088">MSEEYSRKRQRVDDDIGYAPLEDNELPPHLQDNEDVPPHLQNNEDVPPHLQNNEDVPPHLQNNEDVPPHLQNNEDVPPHLQYNEKESARSESEQAHGQEAYNPKRQRQTLNNAELERAQGLCQSLQTLGDVPYEVKVLYTQGTETIVYLWHDDNFRNSILRYFGAVIIDMPHKANLFSGLILLANAKISKVGEDVIQWLKARLVEVFDDIRGDSMEVSDSLGNNGEEGEMRCMKSWNRVILIFRMFGLLSPMIQDFESIVKLAKDLIDYSIQLQNGSEERVALAELLYYEMLISLPYCLANEKGNKCKEQLKKIIESAKQFNVRVSEGDEKFKPIVQDAGELVAMSEILKDTPQVVDSYLDEMNLFYDVSHVVDPLIRTVLAEKKLVEEKSEIQEGENEQEGNQNGPEIEEKVEHTGQEKDEEKTDDVIFATHTVGTIEIPSAELLDQISQLDKYASIADTLWKHPRYVLNIFPYERQRQELDFDTLPPAKSYASMLLNDVLNCTLINMEYNRVVVSKQILNYPLYFNEKAFCKPNSPLDKLMIIDNLRKGIDFDLIKNLEESSDFDENIKQSMIASAKRIQDEYEQGFQSTWKMEEIVLTNIINLIFLIPQIELPPIYFETLVEDTCGRDWTLVKRYNYESNESLVFSKVVGDSFRYLYENVEKLRYENIVKFVNWFVLQVSNFKFEWEWQEWVPQFLEIGDSQIYHPKVFFIRNAIHKEILITNYKFIKSKTLPEELRKYANLSLKSREELVEYDCKFFGTEFAQLNTVDPFENEEDNYGNNNGDDIVETNTETYKLFSHYLFNHDEHPFNDICRDVYMNLENVEDSNESLLELIDRLKERVVNEGDVKNANEYIVTLVLQSVCLIGSRSFSVFEESLNKVFGDKLKSVLEHVDAGEAEKKEWIINAVLRIWNSEPRIGLMFLERLARYHIIDEGTLVRYVWNYNCLPLREVYADEFLERLIDDREDLNLVYLECLERQVEKSKEDGDEYQCKYLRDAMEYRRRERV</sequence>
<reference evidence="4 5" key="1">
    <citation type="submission" date="2018-06" db="EMBL/GenBank/DDBJ databases">
        <title>Population genomics shows no distinction between pathogenic Candida krusei and environmental Pichia kudriavzevii: One species, four names.</title>
        <authorList>
            <person name="Douglass A.P."/>
            <person name="Offei B."/>
            <person name="Braun-Galleani S."/>
            <person name="Coughlan A.Y."/>
            <person name="Martos A."/>
            <person name="Ortiz-Merino R.A."/>
            <person name="Byrne K.P."/>
            <person name="Wolfe K.H."/>
        </authorList>
    </citation>
    <scope>NUCLEOTIDE SEQUENCE [LARGE SCALE GENOMIC DNA]</scope>
    <source>
        <strain evidence="4 5">CBS573</strain>
    </source>
</reference>
<evidence type="ECO:0000313" key="4">
    <source>
        <dbReference type="EMBL" id="AWU78399.1"/>
    </source>
</evidence>
<dbReference type="STRING" id="4909.A0A2U9RC12"/>
<feature type="compositionally biased region" description="Basic and acidic residues" evidence="1">
    <location>
        <begin position="82"/>
        <end position="96"/>
    </location>
</feature>
<feature type="region of interest" description="Disordered" evidence="1">
    <location>
        <begin position="1"/>
        <end position="106"/>
    </location>
</feature>
<dbReference type="RefSeq" id="XP_029323875.1">
    <property type="nucleotide sequence ID" value="XM_029468015.1"/>
</dbReference>